<sequence>MGWCLAWALHLLKACDKLRLRRRTSLRHGMRPPVEHDAVLLRTALNALALASAEDARRPAIREAYEKLAIFNNGDR</sequence>
<gene>
    <name evidence="1" type="ORF">GCM10022416_58980</name>
</gene>
<keyword evidence="2" id="KW-1185">Reference proteome</keyword>
<evidence type="ECO:0000313" key="2">
    <source>
        <dbReference type="Proteomes" id="UP001500266"/>
    </source>
</evidence>
<name>A0ABP7ZH01_9ACTN</name>
<protein>
    <submittedName>
        <fullName evidence="1">Uncharacterized protein</fullName>
    </submittedName>
</protein>
<dbReference type="EMBL" id="BAABDO010000156">
    <property type="protein sequence ID" value="GAA4157438.1"/>
    <property type="molecule type" value="Genomic_DNA"/>
</dbReference>
<reference evidence="2" key="1">
    <citation type="journal article" date="2019" name="Int. J. Syst. Evol. Microbiol.">
        <title>The Global Catalogue of Microorganisms (GCM) 10K type strain sequencing project: providing services to taxonomists for standard genome sequencing and annotation.</title>
        <authorList>
            <consortium name="The Broad Institute Genomics Platform"/>
            <consortium name="The Broad Institute Genome Sequencing Center for Infectious Disease"/>
            <person name="Wu L."/>
            <person name="Ma J."/>
        </authorList>
    </citation>
    <scope>NUCLEOTIDE SEQUENCE [LARGE SCALE GENOMIC DNA]</scope>
    <source>
        <strain evidence="2">JCM 17316</strain>
    </source>
</reference>
<organism evidence="1 2">
    <name type="scientific">Actinomadura keratinilytica</name>
    <dbReference type="NCBI Taxonomy" id="547461"/>
    <lineage>
        <taxon>Bacteria</taxon>
        <taxon>Bacillati</taxon>
        <taxon>Actinomycetota</taxon>
        <taxon>Actinomycetes</taxon>
        <taxon>Streptosporangiales</taxon>
        <taxon>Thermomonosporaceae</taxon>
        <taxon>Actinomadura</taxon>
    </lineage>
</organism>
<proteinExistence type="predicted"/>
<dbReference type="Proteomes" id="UP001500266">
    <property type="component" value="Unassembled WGS sequence"/>
</dbReference>
<accession>A0ABP7ZH01</accession>
<evidence type="ECO:0000313" key="1">
    <source>
        <dbReference type="EMBL" id="GAA4157438.1"/>
    </source>
</evidence>
<comment type="caution">
    <text evidence="1">The sequence shown here is derived from an EMBL/GenBank/DDBJ whole genome shotgun (WGS) entry which is preliminary data.</text>
</comment>